<organism evidence="1 2">
    <name type="scientific">Citrobacter koseri (strain ATCC BAA-895 / CDC 4225-83 / SGSC4696)</name>
    <dbReference type="NCBI Taxonomy" id="290338"/>
    <lineage>
        <taxon>Bacteria</taxon>
        <taxon>Pseudomonadati</taxon>
        <taxon>Pseudomonadota</taxon>
        <taxon>Gammaproteobacteria</taxon>
        <taxon>Enterobacterales</taxon>
        <taxon>Enterobacteriaceae</taxon>
        <taxon>Citrobacter</taxon>
    </lineage>
</organism>
<reference evidence="1 2" key="1">
    <citation type="submission" date="2007-08" db="EMBL/GenBank/DDBJ databases">
        <authorList>
            <consortium name="The Citrobacter koseri Genome Sequencing Project"/>
            <person name="McClelland M."/>
            <person name="Sanderson E.K."/>
            <person name="Porwollik S."/>
            <person name="Spieth J."/>
            <person name="Clifton W.S."/>
            <person name="Latreille P."/>
            <person name="Courtney L."/>
            <person name="Wang C."/>
            <person name="Pepin K."/>
            <person name="Bhonagiri V."/>
            <person name="Nash W."/>
            <person name="Johnson M."/>
            <person name="Thiruvilangam P."/>
            <person name="Wilson R."/>
        </authorList>
    </citation>
    <scope>NUCLEOTIDE SEQUENCE [LARGE SCALE GENOMIC DNA]</scope>
    <source>
        <strain evidence="2">ATCC BAA-895 / CDC 4225-83 / SGSC4696</strain>
    </source>
</reference>
<name>A8AP78_CITK8</name>
<accession>A8AP78</accession>
<proteinExistence type="predicted"/>
<gene>
    <name evidence="1" type="ordered locus">CKO_04231</name>
</gene>
<protein>
    <submittedName>
        <fullName evidence="1">Uncharacterized protein</fullName>
    </submittedName>
</protein>
<dbReference type="HOGENOM" id="CLU_2715108_0_0_6"/>
<sequence length="72" mass="8299">MKRINESFQKVAWPYNSMLLPDAYCSSALLRQARRHCGFIAEKLFSPTLNISIIPRRKHASCEQNALYQLAT</sequence>
<dbReference type="STRING" id="290338.CKO_04231"/>
<dbReference type="KEGG" id="cko:CKO_04231"/>
<dbReference type="AlphaFoldDB" id="A8AP78"/>
<evidence type="ECO:0000313" key="2">
    <source>
        <dbReference type="Proteomes" id="UP000008148"/>
    </source>
</evidence>
<keyword evidence="2" id="KW-1185">Reference proteome</keyword>
<evidence type="ECO:0000313" key="1">
    <source>
        <dbReference type="EMBL" id="ABV15290.1"/>
    </source>
</evidence>
<dbReference type="EMBL" id="CP000822">
    <property type="protein sequence ID" value="ABV15290.1"/>
    <property type="molecule type" value="Genomic_DNA"/>
</dbReference>
<dbReference type="Proteomes" id="UP000008148">
    <property type="component" value="Chromosome"/>
</dbReference>